<reference evidence="2 3" key="1">
    <citation type="submission" date="2024-06" db="EMBL/GenBank/DDBJ databases">
        <title>Sorghum-associated microbial communities from plants grown in Nebraska, USA.</title>
        <authorList>
            <person name="Schachtman D."/>
        </authorList>
    </citation>
    <scope>NUCLEOTIDE SEQUENCE [LARGE SCALE GENOMIC DNA]</scope>
    <source>
        <strain evidence="2 3">3207</strain>
    </source>
</reference>
<evidence type="ECO:0000256" key="1">
    <source>
        <dbReference type="SAM" id="Phobius"/>
    </source>
</evidence>
<sequence>MPAPTPKDDMKATLADLHQAIDLQAKKLTIRFALMMAAFVVIVYLLDVTR</sequence>
<proteinExistence type="predicted"/>
<keyword evidence="3" id="KW-1185">Reference proteome</keyword>
<keyword evidence="1" id="KW-1133">Transmembrane helix</keyword>
<dbReference type="Proteomes" id="UP001549321">
    <property type="component" value="Unassembled WGS sequence"/>
</dbReference>
<evidence type="ECO:0000313" key="3">
    <source>
        <dbReference type="Proteomes" id="UP001549321"/>
    </source>
</evidence>
<dbReference type="EMBL" id="JBEPSM010000004">
    <property type="protein sequence ID" value="MET4636446.1"/>
    <property type="molecule type" value="Genomic_DNA"/>
</dbReference>
<comment type="caution">
    <text evidence="2">The sequence shown here is derived from an EMBL/GenBank/DDBJ whole genome shotgun (WGS) entry which is preliminary data.</text>
</comment>
<feature type="transmembrane region" description="Helical" evidence="1">
    <location>
        <begin position="28"/>
        <end position="46"/>
    </location>
</feature>
<evidence type="ECO:0000313" key="2">
    <source>
        <dbReference type="EMBL" id="MET4636446.1"/>
    </source>
</evidence>
<name>A0ABV2R6X6_9HYPH</name>
<accession>A0ABV2R6X6</accession>
<gene>
    <name evidence="2" type="ORF">ABIE08_004404</name>
</gene>
<organism evidence="2 3">
    <name type="scientific">Kaistia defluvii</name>
    <dbReference type="NCBI Taxonomy" id="410841"/>
    <lineage>
        <taxon>Bacteria</taxon>
        <taxon>Pseudomonadati</taxon>
        <taxon>Pseudomonadota</taxon>
        <taxon>Alphaproteobacteria</taxon>
        <taxon>Hyphomicrobiales</taxon>
        <taxon>Kaistiaceae</taxon>
        <taxon>Kaistia</taxon>
    </lineage>
</organism>
<keyword evidence="1" id="KW-0812">Transmembrane</keyword>
<protein>
    <submittedName>
        <fullName evidence="2">Uncharacterized protein</fullName>
    </submittedName>
</protein>
<dbReference type="RefSeq" id="WP_354554046.1">
    <property type="nucleotide sequence ID" value="NZ_JBEPSM010000004.1"/>
</dbReference>
<keyword evidence="1" id="KW-0472">Membrane</keyword>